<evidence type="ECO:0000259" key="2">
    <source>
        <dbReference type="SMART" id="SM01131"/>
    </source>
</evidence>
<evidence type="ECO:0000313" key="4">
    <source>
        <dbReference type="Proteomes" id="UP000747542"/>
    </source>
</evidence>
<gene>
    <name evidence="3" type="primary">Prune1-L</name>
    <name evidence="3" type="ORF">Hamer_G020661</name>
</gene>
<comment type="similarity">
    <text evidence="1">Belongs to the PPase class C family. Prune subfamily.</text>
</comment>
<name>A0A8J5N0A8_HOMAM</name>
<dbReference type="Proteomes" id="UP000747542">
    <property type="component" value="Unassembled WGS sequence"/>
</dbReference>
<dbReference type="EMBL" id="JAHLQT010013854">
    <property type="protein sequence ID" value="KAG7170570.1"/>
    <property type="molecule type" value="Genomic_DNA"/>
</dbReference>
<accession>A0A8J5N0A8</accession>
<dbReference type="GO" id="GO:0004309">
    <property type="term" value="F:exopolyphosphatase activity"/>
    <property type="evidence" value="ECO:0007669"/>
    <property type="project" value="TreeGrafter"/>
</dbReference>
<keyword evidence="4" id="KW-1185">Reference proteome</keyword>
<dbReference type="PANTHER" id="PTHR12112">
    <property type="entry name" value="BNIP - RELATED"/>
    <property type="match status" value="1"/>
</dbReference>
<dbReference type="Gene3D" id="3.90.1640.10">
    <property type="entry name" value="inorganic pyrophosphatase (n-terminal core)"/>
    <property type="match status" value="1"/>
</dbReference>
<protein>
    <submittedName>
        <fullName evidence="3">Exopolyphosphatase PRUNE1-like</fullName>
    </submittedName>
</protein>
<dbReference type="AlphaFoldDB" id="A0A8J5N0A8"/>
<dbReference type="InterPro" id="IPR038222">
    <property type="entry name" value="DHHA2_dom_sf"/>
</dbReference>
<evidence type="ECO:0000313" key="3">
    <source>
        <dbReference type="EMBL" id="KAG7170570.1"/>
    </source>
</evidence>
<dbReference type="GO" id="GO:0005737">
    <property type="term" value="C:cytoplasm"/>
    <property type="evidence" value="ECO:0007669"/>
    <property type="project" value="InterPro"/>
</dbReference>
<evidence type="ECO:0000256" key="1">
    <source>
        <dbReference type="ARBA" id="ARBA00010331"/>
    </source>
</evidence>
<organism evidence="3 4">
    <name type="scientific">Homarus americanus</name>
    <name type="common">American lobster</name>
    <dbReference type="NCBI Taxonomy" id="6706"/>
    <lineage>
        <taxon>Eukaryota</taxon>
        <taxon>Metazoa</taxon>
        <taxon>Ecdysozoa</taxon>
        <taxon>Arthropoda</taxon>
        <taxon>Crustacea</taxon>
        <taxon>Multicrustacea</taxon>
        <taxon>Malacostraca</taxon>
        <taxon>Eumalacostraca</taxon>
        <taxon>Eucarida</taxon>
        <taxon>Decapoda</taxon>
        <taxon>Pleocyemata</taxon>
        <taxon>Astacidea</taxon>
        <taxon>Nephropoidea</taxon>
        <taxon>Nephropidae</taxon>
        <taxon>Homarus</taxon>
    </lineage>
</organism>
<feature type="domain" description="DHHA2" evidence="2">
    <location>
        <begin position="213"/>
        <end position="356"/>
    </location>
</feature>
<dbReference type="InterPro" id="IPR038763">
    <property type="entry name" value="DHH_sf"/>
</dbReference>
<proteinExistence type="inferred from homology"/>
<dbReference type="Pfam" id="PF02833">
    <property type="entry name" value="DHHA2"/>
    <property type="match status" value="1"/>
</dbReference>
<dbReference type="SMART" id="SM01131">
    <property type="entry name" value="DHHA2"/>
    <property type="match status" value="1"/>
</dbReference>
<dbReference type="PANTHER" id="PTHR12112:SF39">
    <property type="entry name" value="EG:152A3.5 PROTEIN (FBGN0003116_PN PROTEIN)"/>
    <property type="match status" value="1"/>
</dbReference>
<dbReference type="Gene3D" id="3.10.310.20">
    <property type="entry name" value="DHHA2 domain"/>
    <property type="match status" value="1"/>
</dbReference>
<comment type="caution">
    <text evidence="3">The sequence shown here is derived from an EMBL/GenBank/DDBJ whole genome shotgun (WGS) entry which is preliminary data.</text>
</comment>
<reference evidence="3" key="1">
    <citation type="journal article" date="2021" name="Sci. Adv.">
        <title>The American lobster genome reveals insights on longevity, neural, and immune adaptations.</title>
        <authorList>
            <person name="Polinski J.M."/>
            <person name="Zimin A.V."/>
            <person name="Clark K.F."/>
            <person name="Kohn A.B."/>
            <person name="Sadowski N."/>
            <person name="Timp W."/>
            <person name="Ptitsyn A."/>
            <person name="Khanna P."/>
            <person name="Romanova D.Y."/>
            <person name="Williams P."/>
            <person name="Greenwood S.J."/>
            <person name="Moroz L.L."/>
            <person name="Walt D.R."/>
            <person name="Bodnar A.G."/>
        </authorList>
    </citation>
    <scope>NUCLEOTIDE SEQUENCE</scope>
    <source>
        <strain evidence="3">GMGI-L3</strain>
    </source>
</reference>
<sequence length="361" mass="40623">MSSFLNYLASTKRTLASQRHMGLHVVLSNEACDLDSAVSATVYAFLLNSLQQKAYVIPMPMSVIPVLNIAREEYSLKTEVVYWLGKYEIHPDILIFRNEIDLTKQHEIGLKLTLVDHHVLPPLDAHLDPDIVFIIDHRKLERTAVSVSGGMVVEPVGSCCTLVTEQILDKDSSVLKDNTIASLLYGTIVLDTVNFNEAAKKMTPKDVRIDRVFQDLVEAKTNVSGLTSEQLLRKDVKVVSSEDFRIGIASVPMMVKDYLQRKDVGRDLSKHCCRQDYQILVILGANHTNETIYRDMAVFSTQIDLRDELVLHLCNAEDRRLQLQPMGVNILGCSTFLQGNTAASRKVILPYVKDWLAKQNI</sequence>
<dbReference type="SUPFAM" id="SSF64182">
    <property type="entry name" value="DHH phosphoesterases"/>
    <property type="match status" value="1"/>
</dbReference>
<dbReference type="InterPro" id="IPR004097">
    <property type="entry name" value="DHHA2"/>
</dbReference>